<accession>A0A4Z2HGZ3</accession>
<evidence type="ECO:0000313" key="2">
    <source>
        <dbReference type="Proteomes" id="UP000314294"/>
    </source>
</evidence>
<protein>
    <submittedName>
        <fullName evidence="1">Uncharacterized protein</fullName>
    </submittedName>
</protein>
<comment type="caution">
    <text evidence="1">The sequence shown here is derived from an EMBL/GenBank/DDBJ whole genome shotgun (WGS) entry which is preliminary data.</text>
</comment>
<keyword evidence="2" id="KW-1185">Reference proteome</keyword>
<proteinExistence type="predicted"/>
<organism evidence="1 2">
    <name type="scientific">Liparis tanakae</name>
    <name type="common">Tanaka's snailfish</name>
    <dbReference type="NCBI Taxonomy" id="230148"/>
    <lineage>
        <taxon>Eukaryota</taxon>
        <taxon>Metazoa</taxon>
        <taxon>Chordata</taxon>
        <taxon>Craniata</taxon>
        <taxon>Vertebrata</taxon>
        <taxon>Euteleostomi</taxon>
        <taxon>Actinopterygii</taxon>
        <taxon>Neopterygii</taxon>
        <taxon>Teleostei</taxon>
        <taxon>Neoteleostei</taxon>
        <taxon>Acanthomorphata</taxon>
        <taxon>Eupercaria</taxon>
        <taxon>Perciformes</taxon>
        <taxon>Cottioidei</taxon>
        <taxon>Cottales</taxon>
        <taxon>Liparidae</taxon>
        <taxon>Liparis</taxon>
    </lineage>
</organism>
<dbReference type="EMBL" id="SRLO01000246">
    <property type="protein sequence ID" value="TNN64810.1"/>
    <property type="molecule type" value="Genomic_DNA"/>
</dbReference>
<gene>
    <name evidence="1" type="ORF">EYF80_025005</name>
</gene>
<name>A0A4Z2HGZ3_9TELE</name>
<dbReference type="Proteomes" id="UP000314294">
    <property type="component" value="Unassembled WGS sequence"/>
</dbReference>
<sequence length="63" mass="6846">MCPNLKKNNSSIITVATCSIEPLRPDPVLWFPCLPPHPADLRPRCPLSSSGPGASQWCPLVVH</sequence>
<reference evidence="1 2" key="1">
    <citation type="submission" date="2019-03" db="EMBL/GenBank/DDBJ databases">
        <title>First draft genome of Liparis tanakae, snailfish: a comprehensive survey of snailfish specific genes.</title>
        <authorList>
            <person name="Kim W."/>
            <person name="Song I."/>
            <person name="Jeong J.-H."/>
            <person name="Kim D."/>
            <person name="Kim S."/>
            <person name="Ryu S."/>
            <person name="Song J.Y."/>
            <person name="Lee S.K."/>
        </authorList>
    </citation>
    <scope>NUCLEOTIDE SEQUENCE [LARGE SCALE GENOMIC DNA]</scope>
    <source>
        <tissue evidence="1">Muscle</tissue>
    </source>
</reference>
<dbReference type="AlphaFoldDB" id="A0A4Z2HGZ3"/>
<evidence type="ECO:0000313" key="1">
    <source>
        <dbReference type="EMBL" id="TNN64810.1"/>
    </source>
</evidence>